<keyword evidence="2" id="KW-1185">Reference proteome</keyword>
<reference evidence="1 2" key="1">
    <citation type="submission" date="2019-08" db="EMBL/GenBank/DDBJ databases">
        <title>Complete genome sequence of Candidatus Uab amorphum.</title>
        <authorList>
            <person name="Shiratori T."/>
            <person name="Suzuki S."/>
            <person name="Kakizawa Y."/>
            <person name="Ishida K."/>
        </authorList>
    </citation>
    <scope>NUCLEOTIDE SEQUENCE [LARGE SCALE GENOMIC DNA]</scope>
    <source>
        <strain evidence="1 2">SRT547</strain>
    </source>
</reference>
<evidence type="ECO:0000313" key="1">
    <source>
        <dbReference type="EMBL" id="BBM85613.1"/>
    </source>
</evidence>
<dbReference type="OrthoDB" id="254495at2"/>
<dbReference type="EMBL" id="AP019860">
    <property type="protein sequence ID" value="BBM85613.1"/>
    <property type="molecule type" value="Genomic_DNA"/>
</dbReference>
<accession>A0A5S9IPC0</accession>
<dbReference type="RefSeq" id="WP_151969707.1">
    <property type="nucleotide sequence ID" value="NZ_AP019860.1"/>
</dbReference>
<evidence type="ECO:0000313" key="2">
    <source>
        <dbReference type="Proteomes" id="UP000326354"/>
    </source>
</evidence>
<dbReference type="Proteomes" id="UP000326354">
    <property type="component" value="Chromosome"/>
</dbReference>
<organism evidence="1 2">
    <name type="scientific">Uabimicrobium amorphum</name>
    <dbReference type="NCBI Taxonomy" id="2596890"/>
    <lineage>
        <taxon>Bacteria</taxon>
        <taxon>Pseudomonadati</taxon>
        <taxon>Planctomycetota</taxon>
        <taxon>Candidatus Uabimicrobiia</taxon>
        <taxon>Candidatus Uabimicrobiales</taxon>
        <taxon>Candidatus Uabimicrobiaceae</taxon>
        <taxon>Candidatus Uabimicrobium</taxon>
    </lineage>
</organism>
<dbReference type="KEGG" id="uam:UABAM_03987"/>
<protein>
    <submittedName>
        <fullName evidence="1">Uncharacterized protein</fullName>
    </submittedName>
</protein>
<gene>
    <name evidence="1" type="ORF">UABAM_03987</name>
</gene>
<dbReference type="AlphaFoldDB" id="A0A5S9IPC0"/>
<name>A0A5S9IPC0_UABAM</name>
<sequence>MKKIIFVSLVLVSALAQDYVYKQYDIETIRQALQIPESEKQHLGIDNEQPTSTFVEATHQLSDRQIVNTIRSYVASDTWTGKASLEIDKKFLHVIQKQDVHNELRHFLQRIKQQFLQTMYAEIEVIDLSQNESVYQESVYLSAGQNNNIAISTYHSYVCDYDVEVAESSTTADPVIQNFNEGFHLQLIPFRSFDNQSVYLFGGASQVKLNKMDNVSPKEMSEVDLPQSEHSGSYGTFRVPIAKKSLLTYYNVNNKVHAIYVTIHDEKDLSSHVNKDLHLYDGGLLYYLLSTPDYENEDPFSKATHGVVLVNSSKVNGGALFEEQVVTQKDIDHYQKTCQKLLGKHQICGRMIISSSQQNILPKLKKIERDFGSTYNVHLRIYEMPNEKYKEVIEQRNITQKQHKMIREYIVKDMFLSGVQHQKSQSYNYTEYKTLQDYDVEVATNAAIGDPITGMVREGVDVSIQVEKNTEFLCHINLEKYDIAQPIATKNTLHGPIHVPKVSRVFLQQRLRLPSNKERIVKRITRGKSTTLLTLECK</sequence>
<proteinExistence type="predicted"/>